<keyword evidence="2" id="KW-1185">Reference proteome</keyword>
<reference evidence="1" key="1">
    <citation type="submission" date="2022-03" db="EMBL/GenBank/DDBJ databases">
        <authorList>
            <person name="Martin H S."/>
        </authorList>
    </citation>
    <scope>NUCLEOTIDE SEQUENCE</scope>
</reference>
<evidence type="ECO:0000313" key="2">
    <source>
        <dbReference type="Proteomes" id="UP000837857"/>
    </source>
</evidence>
<evidence type="ECO:0000313" key="1">
    <source>
        <dbReference type="EMBL" id="CAH2041599.1"/>
    </source>
</evidence>
<dbReference type="EMBL" id="OW152825">
    <property type="protein sequence ID" value="CAH2041599.1"/>
    <property type="molecule type" value="Genomic_DNA"/>
</dbReference>
<dbReference type="Proteomes" id="UP000837857">
    <property type="component" value="Chromosome 13"/>
</dbReference>
<sequence length="80" mass="8714">MNSSRGNSANNGDASVILHFERQQYGAWHSRKTATFPLIGSPENWVSCTPVARAGWRYSPTMAAAPLSLNMTFGLTARAE</sequence>
<organism evidence="1 2">
    <name type="scientific">Iphiclides podalirius</name>
    <name type="common">scarce swallowtail</name>
    <dbReference type="NCBI Taxonomy" id="110791"/>
    <lineage>
        <taxon>Eukaryota</taxon>
        <taxon>Metazoa</taxon>
        <taxon>Ecdysozoa</taxon>
        <taxon>Arthropoda</taxon>
        <taxon>Hexapoda</taxon>
        <taxon>Insecta</taxon>
        <taxon>Pterygota</taxon>
        <taxon>Neoptera</taxon>
        <taxon>Endopterygota</taxon>
        <taxon>Lepidoptera</taxon>
        <taxon>Glossata</taxon>
        <taxon>Ditrysia</taxon>
        <taxon>Papilionoidea</taxon>
        <taxon>Papilionidae</taxon>
        <taxon>Papilioninae</taxon>
        <taxon>Iphiclides</taxon>
    </lineage>
</organism>
<name>A0ABN8HZ64_9NEOP</name>
<feature type="non-terminal residue" evidence="1">
    <location>
        <position position="80"/>
    </location>
</feature>
<gene>
    <name evidence="1" type="ORF">IPOD504_LOCUS3280</name>
</gene>
<accession>A0ABN8HZ64</accession>
<protein>
    <submittedName>
        <fullName evidence="1">Uncharacterized protein</fullName>
    </submittedName>
</protein>
<proteinExistence type="predicted"/>